<protein>
    <submittedName>
        <fullName evidence="1">Uncharacterized protein</fullName>
    </submittedName>
</protein>
<dbReference type="OMA" id="WFERTFQ"/>
<feature type="non-terminal residue" evidence="1">
    <location>
        <position position="185"/>
    </location>
</feature>
<dbReference type="InParanoid" id="E2A9G5"/>
<reference evidence="1 2" key="1">
    <citation type="journal article" date="2010" name="Science">
        <title>Genomic comparison of the ants Camponotus floridanus and Harpegnathos saltator.</title>
        <authorList>
            <person name="Bonasio R."/>
            <person name="Zhang G."/>
            <person name="Ye C."/>
            <person name="Mutti N.S."/>
            <person name="Fang X."/>
            <person name="Qin N."/>
            <person name="Donahue G."/>
            <person name="Yang P."/>
            <person name="Li Q."/>
            <person name="Li C."/>
            <person name="Zhang P."/>
            <person name="Huang Z."/>
            <person name="Berger S.L."/>
            <person name="Reinberg D."/>
            <person name="Wang J."/>
            <person name="Liebig J."/>
        </authorList>
    </citation>
    <scope>NUCLEOTIDE SEQUENCE [LARGE SCALE GENOMIC DNA]</scope>
    <source>
        <strain evidence="2">C129</strain>
    </source>
</reference>
<organism evidence="2">
    <name type="scientific">Camponotus floridanus</name>
    <name type="common">Florida carpenter ant</name>
    <dbReference type="NCBI Taxonomy" id="104421"/>
    <lineage>
        <taxon>Eukaryota</taxon>
        <taxon>Metazoa</taxon>
        <taxon>Ecdysozoa</taxon>
        <taxon>Arthropoda</taxon>
        <taxon>Hexapoda</taxon>
        <taxon>Insecta</taxon>
        <taxon>Pterygota</taxon>
        <taxon>Neoptera</taxon>
        <taxon>Endopterygota</taxon>
        <taxon>Hymenoptera</taxon>
        <taxon>Apocrita</taxon>
        <taxon>Aculeata</taxon>
        <taxon>Formicoidea</taxon>
        <taxon>Formicidae</taxon>
        <taxon>Formicinae</taxon>
        <taxon>Camponotus</taxon>
    </lineage>
</organism>
<dbReference type="OrthoDB" id="7994850at2759"/>
<dbReference type="PANTHER" id="PTHR47331">
    <property type="entry name" value="PHD-TYPE DOMAIN-CONTAINING PROTEIN"/>
    <property type="match status" value="1"/>
</dbReference>
<dbReference type="PANTHER" id="PTHR47331:SF1">
    <property type="entry name" value="GAG-LIKE PROTEIN"/>
    <property type="match status" value="1"/>
</dbReference>
<dbReference type="Proteomes" id="UP000000311">
    <property type="component" value="Unassembled WGS sequence"/>
</dbReference>
<gene>
    <name evidence="1" type="ORF">EAG_00760</name>
</gene>
<evidence type="ECO:0000313" key="1">
    <source>
        <dbReference type="EMBL" id="EFN69921.1"/>
    </source>
</evidence>
<name>E2A9G5_CAMFO</name>
<sequence>LYNLPPVNRKSSAELHALRDKTDRALSALKRLNRTQDEILNDILVYFVSLKLDPDTCRAWKLKTGSESTPSNYDDLINLISSRALALEELSPSVANKSRPTVKANNATLSNQSPGQCTLCKKPHSFNKCPQFLNKSPSQRHELIKNSNRCFNCLGIKHSIQECKSKFKYRTCQKKHHFLLHLDSI</sequence>
<dbReference type="AlphaFoldDB" id="E2A9G5"/>
<evidence type="ECO:0000313" key="2">
    <source>
        <dbReference type="Proteomes" id="UP000000311"/>
    </source>
</evidence>
<proteinExistence type="predicted"/>
<accession>E2A9G5</accession>
<keyword evidence="2" id="KW-1185">Reference proteome</keyword>
<dbReference type="EMBL" id="GL437868">
    <property type="protein sequence ID" value="EFN69921.1"/>
    <property type="molecule type" value="Genomic_DNA"/>
</dbReference>
<feature type="non-terminal residue" evidence="1">
    <location>
        <position position="1"/>
    </location>
</feature>